<gene>
    <name evidence="5" type="primary">NXF1</name>
    <name evidence="5" type="ORF">L345_13010</name>
</gene>
<dbReference type="OrthoDB" id="25872at2759"/>
<comment type="subcellular location">
    <subcellularLocation>
        <location evidence="1">Nucleus</location>
    </subcellularLocation>
</comment>
<keyword evidence="2" id="KW-0539">Nucleus</keyword>
<dbReference type="Gene3D" id="3.10.450.50">
    <property type="match status" value="1"/>
</dbReference>
<dbReference type="PANTHER" id="PTHR10662:SF22">
    <property type="entry name" value="NUCLEAR RNA EXPORT FACTOR 1"/>
    <property type="match status" value="1"/>
</dbReference>
<feature type="chain" id="PRO_5004770759" evidence="3">
    <location>
        <begin position="23"/>
        <end position="141"/>
    </location>
</feature>
<evidence type="ECO:0000259" key="4">
    <source>
        <dbReference type="Pfam" id="PF22602"/>
    </source>
</evidence>
<evidence type="ECO:0000313" key="5">
    <source>
        <dbReference type="EMBL" id="ETE61243.1"/>
    </source>
</evidence>
<keyword evidence="3" id="KW-0732">Signal</keyword>
<dbReference type="AlphaFoldDB" id="V8NHX6"/>
<dbReference type="GO" id="GO:0003723">
    <property type="term" value="F:RNA binding"/>
    <property type="evidence" value="ECO:0007669"/>
    <property type="project" value="TreeGrafter"/>
</dbReference>
<dbReference type="InterPro" id="IPR030217">
    <property type="entry name" value="NXF_fam"/>
</dbReference>
<feature type="signal peptide" evidence="3">
    <location>
        <begin position="1"/>
        <end position="22"/>
    </location>
</feature>
<feature type="domain" description="Nuclear transport factor 2" evidence="4">
    <location>
        <begin position="101"/>
        <end position="140"/>
    </location>
</feature>
<evidence type="ECO:0000256" key="1">
    <source>
        <dbReference type="ARBA" id="ARBA00004123"/>
    </source>
</evidence>
<dbReference type="InterPro" id="IPR002075">
    <property type="entry name" value="NTF2_dom"/>
</dbReference>
<comment type="caution">
    <text evidence="5">The sequence shown here is derived from an EMBL/GenBank/DDBJ whole genome shotgun (WGS) entry which is preliminary data.</text>
</comment>
<dbReference type="Proteomes" id="UP000018936">
    <property type="component" value="Unassembled WGS sequence"/>
</dbReference>
<dbReference type="GO" id="GO:0005634">
    <property type="term" value="C:nucleus"/>
    <property type="evidence" value="ECO:0007669"/>
    <property type="project" value="UniProtKB-SubCell"/>
</dbReference>
<dbReference type="EMBL" id="AZIM01004066">
    <property type="protein sequence ID" value="ETE61243.1"/>
    <property type="molecule type" value="Genomic_DNA"/>
</dbReference>
<dbReference type="GO" id="GO:0016973">
    <property type="term" value="P:poly(A)+ mRNA export from nucleus"/>
    <property type="evidence" value="ECO:0007669"/>
    <property type="project" value="TreeGrafter"/>
</dbReference>
<reference evidence="5 6" key="1">
    <citation type="journal article" date="2013" name="Proc. Natl. Acad. Sci. U.S.A.">
        <title>The king cobra genome reveals dynamic gene evolution and adaptation in the snake venom system.</title>
        <authorList>
            <person name="Vonk F.J."/>
            <person name="Casewell N.R."/>
            <person name="Henkel C.V."/>
            <person name="Heimberg A.M."/>
            <person name="Jansen H.J."/>
            <person name="McCleary R.J."/>
            <person name="Kerkkamp H.M."/>
            <person name="Vos R.A."/>
            <person name="Guerreiro I."/>
            <person name="Calvete J.J."/>
            <person name="Wuster W."/>
            <person name="Woods A.E."/>
            <person name="Logan J.M."/>
            <person name="Harrison R.A."/>
            <person name="Castoe T.A."/>
            <person name="de Koning A.P."/>
            <person name="Pollock D.D."/>
            <person name="Yandell M."/>
            <person name="Calderon D."/>
            <person name="Renjifo C."/>
            <person name="Currier R.B."/>
            <person name="Salgado D."/>
            <person name="Pla D."/>
            <person name="Sanz L."/>
            <person name="Hyder A.S."/>
            <person name="Ribeiro J.M."/>
            <person name="Arntzen J.W."/>
            <person name="van den Thillart G.E."/>
            <person name="Boetzer M."/>
            <person name="Pirovano W."/>
            <person name="Dirks R.P."/>
            <person name="Spaink H.P."/>
            <person name="Duboule D."/>
            <person name="McGlinn E."/>
            <person name="Kini R.M."/>
            <person name="Richardson M.K."/>
        </authorList>
    </citation>
    <scope>NUCLEOTIDE SEQUENCE</scope>
    <source>
        <tissue evidence="5">Blood</tissue>
    </source>
</reference>
<dbReference type="PANTHER" id="PTHR10662">
    <property type="entry name" value="NUCLEAR RNA EXPORT FACTOR"/>
    <property type="match status" value="1"/>
</dbReference>
<accession>V8NHX6</accession>
<dbReference type="InterPro" id="IPR032710">
    <property type="entry name" value="NTF2-like_dom_sf"/>
</dbReference>
<feature type="non-terminal residue" evidence="5">
    <location>
        <position position="1"/>
    </location>
</feature>
<evidence type="ECO:0000256" key="3">
    <source>
        <dbReference type="SAM" id="SignalP"/>
    </source>
</evidence>
<evidence type="ECO:0000313" key="6">
    <source>
        <dbReference type="Proteomes" id="UP000018936"/>
    </source>
</evidence>
<dbReference type="SUPFAM" id="SSF54427">
    <property type="entry name" value="NTF2-like"/>
    <property type="match status" value="1"/>
</dbReference>
<proteinExistence type="predicted"/>
<dbReference type="Pfam" id="PF22602">
    <property type="entry name" value="NXF_NTF2"/>
    <property type="match status" value="1"/>
</dbReference>
<sequence>MPRVLMRFIAKIGLWLLKTALAEYFKNSRNVKRLKDPCKQMMIKRGLGVKELPLRPSMNEHQAGKAIRSFCFPFWVSGSFWVESPGLPPKNPSCLFSSSPSALRFRLLKHTKLNVVAFLSELPKTQHDVNSFVVDVCAQTL</sequence>
<protein>
    <submittedName>
        <fullName evidence="5">Nuclear RNA export factor 1</fullName>
    </submittedName>
</protein>
<evidence type="ECO:0000256" key="2">
    <source>
        <dbReference type="ARBA" id="ARBA00023242"/>
    </source>
</evidence>
<keyword evidence="6" id="KW-1185">Reference proteome</keyword>
<name>V8NHX6_OPHHA</name>
<organism evidence="5 6">
    <name type="scientific">Ophiophagus hannah</name>
    <name type="common">King cobra</name>
    <name type="synonym">Naja hannah</name>
    <dbReference type="NCBI Taxonomy" id="8665"/>
    <lineage>
        <taxon>Eukaryota</taxon>
        <taxon>Metazoa</taxon>
        <taxon>Chordata</taxon>
        <taxon>Craniata</taxon>
        <taxon>Vertebrata</taxon>
        <taxon>Euteleostomi</taxon>
        <taxon>Lepidosauria</taxon>
        <taxon>Squamata</taxon>
        <taxon>Bifurcata</taxon>
        <taxon>Unidentata</taxon>
        <taxon>Episquamata</taxon>
        <taxon>Toxicofera</taxon>
        <taxon>Serpentes</taxon>
        <taxon>Colubroidea</taxon>
        <taxon>Elapidae</taxon>
        <taxon>Elapinae</taxon>
        <taxon>Ophiophagus</taxon>
    </lineage>
</organism>